<accession>A8FZJ0</accession>
<dbReference type="HOGENOM" id="CLU_053827_0_0_6"/>
<dbReference type="PANTHER" id="PTHR34322">
    <property type="entry name" value="TRANSPOSASE, Y1_TNP DOMAIN-CONTAINING"/>
    <property type="match status" value="1"/>
</dbReference>
<dbReference type="Gene3D" id="3.30.70.1290">
    <property type="entry name" value="Transposase IS200-like"/>
    <property type="match status" value="1"/>
</dbReference>
<evidence type="ECO:0000256" key="1">
    <source>
        <dbReference type="SAM" id="MobiDB-lite"/>
    </source>
</evidence>
<dbReference type="GO" id="GO:0003677">
    <property type="term" value="F:DNA binding"/>
    <property type="evidence" value="ECO:0007669"/>
    <property type="project" value="InterPro"/>
</dbReference>
<gene>
    <name evidence="3" type="ordered locus">Ssed_3659</name>
</gene>
<dbReference type="EMBL" id="CP000821">
    <property type="protein sequence ID" value="ABV38263.1"/>
    <property type="molecule type" value="Genomic_DNA"/>
</dbReference>
<dbReference type="GO" id="GO:0006313">
    <property type="term" value="P:DNA transposition"/>
    <property type="evidence" value="ECO:0007669"/>
    <property type="project" value="InterPro"/>
</dbReference>
<dbReference type="AlphaFoldDB" id="A8FZJ0"/>
<organism evidence="3 4">
    <name type="scientific">Shewanella sediminis (strain HAW-EB3)</name>
    <dbReference type="NCBI Taxonomy" id="425104"/>
    <lineage>
        <taxon>Bacteria</taxon>
        <taxon>Pseudomonadati</taxon>
        <taxon>Pseudomonadota</taxon>
        <taxon>Gammaproteobacteria</taxon>
        <taxon>Alteromonadales</taxon>
        <taxon>Shewanellaceae</taxon>
        <taxon>Shewanella</taxon>
    </lineage>
</organism>
<dbReference type="InterPro" id="IPR002686">
    <property type="entry name" value="Transposase_17"/>
</dbReference>
<evidence type="ECO:0000259" key="2">
    <source>
        <dbReference type="SMART" id="SM01321"/>
    </source>
</evidence>
<evidence type="ECO:0000313" key="3">
    <source>
        <dbReference type="EMBL" id="ABV38263.1"/>
    </source>
</evidence>
<name>A8FZJ0_SHESH</name>
<evidence type="ECO:0000313" key="4">
    <source>
        <dbReference type="Proteomes" id="UP000002015"/>
    </source>
</evidence>
<dbReference type="GO" id="GO:0004803">
    <property type="term" value="F:transposase activity"/>
    <property type="evidence" value="ECO:0007669"/>
    <property type="project" value="InterPro"/>
</dbReference>
<sequence length="347" mass="39321">MTSARRTLIDPESTPFYHIINRCVRRAFLCGEDKLTGKSYEHRRGWIVDKVKALSTIFCIDICAYAVMNNHYHLVLKIDTDKAKSLSNKEVISRWCKVTKGHAVATKYMNGETLIEGEPLLLDSLLAEWHERLSSISWFMRCLNEEIARRANREDECKGAFWEGRFKSQALLDEQALLACMMYVDLNPIRAGIADTVQTSDFTSIQERIAELNSLDTNACNPLSPTAQEPELAAGEPPKPLAEFDGSTHLATQSGIPFHFCDYLQLIDWTGRAIRNDKRGFIDSNRPKLLNELGISPDAWITSAKEFRRQYSGISGRWDAMCEFKKQHQSGKWCKGKACSNALHPSP</sequence>
<keyword evidence="4" id="KW-1185">Reference proteome</keyword>
<protein>
    <recommendedName>
        <fullName evidence="2">Transposase IS200-like domain-containing protein</fullName>
    </recommendedName>
</protein>
<dbReference type="RefSeq" id="WP_012143993.1">
    <property type="nucleotide sequence ID" value="NC_009831.1"/>
</dbReference>
<dbReference type="SMART" id="SM01321">
    <property type="entry name" value="Y1_Tnp"/>
    <property type="match status" value="1"/>
</dbReference>
<feature type="region of interest" description="Disordered" evidence="1">
    <location>
        <begin position="221"/>
        <end position="243"/>
    </location>
</feature>
<dbReference type="PANTHER" id="PTHR34322:SF2">
    <property type="entry name" value="TRANSPOSASE IS200-LIKE DOMAIN-CONTAINING PROTEIN"/>
    <property type="match status" value="1"/>
</dbReference>
<proteinExistence type="predicted"/>
<dbReference type="STRING" id="425104.Ssed_3659"/>
<dbReference type="SUPFAM" id="SSF143422">
    <property type="entry name" value="Transposase IS200-like"/>
    <property type="match status" value="1"/>
</dbReference>
<dbReference type="Proteomes" id="UP000002015">
    <property type="component" value="Chromosome"/>
</dbReference>
<dbReference type="OrthoDB" id="9814067at2"/>
<dbReference type="KEGG" id="sse:Ssed_3659"/>
<dbReference type="InterPro" id="IPR036515">
    <property type="entry name" value="Transposase_17_sf"/>
</dbReference>
<reference evidence="3 4" key="1">
    <citation type="submission" date="2007-08" db="EMBL/GenBank/DDBJ databases">
        <title>Complete sequence of Shewanella sediminis HAW-EB3.</title>
        <authorList>
            <consortium name="US DOE Joint Genome Institute"/>
            <person name="Copeland A."/>
            <person name="Lucas S."/>
            <person name="Lapidus A."/>
            <person name="Barry K."/>
            <person name="Glavina del Rio T."/>
            <person name="Dalin E."/>
            <person name="Tice H."/>
            <person name="Pitluck S."/>
            <person name="Chertkov O."/>
            <person name="Brettin T."/>
            <person name="Bruce D."/>
            <person name="Detter J.C."/>
            <person name="Han C."/>
            <person name="Schmutz J."/>
            <person name="Larimer F."/>
            <person name="Land M."/>
            <person name="Hauser L."/>
            <person name="Kyrpides N."/>
            <person name="Kim E."/>
            <person name="Zhao J.-S."/>
            <person name="Richardson P."/>
        </authorList>
    </citation>
    <scope>NUCLEOTIDE SEQUENCE [LARGE SCALE GENOMIC DNA]</scope>
    <source>
        <strain evidence="3 4">HAW-EB3</strain>
    </source>
</reference>
<dbReference type="eggNOG" id="COG1943">
    <property type="taxonomic scope" value="Bacteria"/>
</dbReference>
<feature type="domain" description="Transposase IS200-like" evidence="2">
    <location>
        <begin position="12"/>
        <end position="187"/>
    </location>
</feature>